<dbReference type="AlphaFoldDB" id="A0A445DT77"/>
<evidence type="ECO:0000313" key="1">
    <source>
        <dbReference type="EMBL" id="RYR66379.1"/>
    </source>
</evidence>
<comment type="caution">
    <text evidence="1">The sequence shown here is derived from an EMBL/GenBank/DDBJ whole genome shotgun (WGS) entry which is preliminary data.</text>
</comment>
<dbReference type="EMBL" id="SDMP01000003">
    <property type="protein sequence ID" value="RYR66379.1"/>
    <property type="molecule type" value="Genomic_DNA"/>
</dbReference>
<dbReference type="Proteomes" id="UP000289738">
    <property type="component" value="Chromosome A03"/>
</dbReference>
<proteinExistence type="predicted"/>
<accession>A0A445DT77</accession>
<keyword evidence="2" id="KW-1185">Reference proteome</keyword>
<protein>
    <submittedName>
        <fullName evidence="1">Uncharacterized protein</fullName>
    </submittedName>
</protein>
<organism evidence="1 2">
    <name type="scientific">Arachis hypogaea</name>
    <name type="common">Peanut</name>
    <dbReference type="NCBI Taxonomy" id="3818"/>
    <lineage>
        <taxon>Eukaryota</taxon>
        <taxon>Viridiplantae</taxon>
        <taxon>Streptophyta</taxon>
        <taxon>Embryophyta</taxon>
        <taxon>Tracheophyta</taxon>
        <taxon>Spermatophyta</taxon>
        <taxon>Magnoliopsida</taxon>
        <taxon>eudicotyledons</taxon>
        <taxon>Gunneridae</taxon>
        <taxon>Pentapetalae</taxon>
        <taxon>rosids</taxon>
        <taxon>fabids</taxon>
        <taxon>Fabales</taxon>
        <taxon>Fabaceae</taxon>
        <taxon>Papilionoideae</taxon>
        <taxon>50 kb inversion clade</taxon>
        <taxon>dalbergioids sensu lato</taxon>
        <taxon>Dalbergieae</taxon>
        <taxon>Pterocarpus clade</taxon>
        <taxon>Arachis</taxon>
    </lineage>
</organism>
<evidence type="ECO:0000313" key="2">
    <source>
        <dbReference type="Proteomes" id="UP000289738"/>
    </source>
</evidence>
<gene>
    <name evidence="1" type="ORF">Ahy_A03g012367</name>
</gene>
<sequence length="90" mass="9982">MRNVLVGSCLTKESVECIVHHSKGSVTGSYRNQIAELMNRKLPRHHTIRLDAIDRGRFEANLGIRLGVAMGRVGAGFRSTRTRPTVQQPA</sequence>
<name>A0A445DT77_ARAHY</name>
<reference evidence="1 2" key="1">
    <citation type="submission" date="2019-01" db="EMBL/GenBank/DDBJ databases">
        <title>Sequencing of cultivated peanut Arachis hypogaea provides insights into genome evolution and oil improvement.</title>
        <authorList>
            <person name="Chen X."/>
        </authorList>
    </citation>
    <scope>NUCLEOTIDE SEQUENCE [LARGE SCALE GENOMIC DNA]</scope>
    <source>
        <strain evidence="2">cv. Fuhuasheng</strain>
        <tissue evidence="1">Leaves</tissue>
    </source>
</reference>